<evidence type="ECO:0000256" key="1">
    <source>
        <dbReference type="SAM" id="MobiDB-lite"/>
    </source>
</evidence>
<gene>
    <name evidence="2" type="ORF">OBE_00595</name>
</gene>
<reference evidence="2" key="1">
    <citation type="journal article" date="2013" name="Environ. Microbiol.">
        <title>Microbiota from the distal guts of lean and obese adolescents exhibit partial functional redundancy besides clear differences in community structure.</title>
        <authorList>
            <person name="Ferrer M."/>
            <person name="Ruiz A."/>
            <person name="Lanza F."/>
            <person name="Haange S.B."/>
            <person name="Oberbach A."/>
            <person name="Till H."/>
            <person name="Bargiela R."/>
            <person name="Campoy C."/>
            <person name="Segura M.T."/>
            <person name="Richter M."/>
            <person name="von Bergen M."/>
            <person name="Seifert J."/>
            <person name="Suarez A."/>
        </authorList>
    </citation>
    <scope>NUCLEOTIDE SEQUENCE</scope>
</reference>
<feature type="compositionally biased region" description="Basic and acidic residues" evidence="1">
    <location>
        <begin position="1"/>
        <end position="12"/>
    </location>
</feature>
<accession>K1U400</accession>
<proteinExistence type="predicted"/>
<dbReference type="EMBL" id="AJWZ01000408">
    <property type="protein sequence ID" value="EKC76953.1"/>
    <property type="molecule type" value="Genomic_DNA"/>
</dbReference>
<sequence length="50" mass="5614">MQPDVPRMEHDFTGVVAPDVTENEKIGPKNRADDIKNDEYDRKNKGKSAG</sequence>
<feature type="region of interest" description="Disordered" evidence="1">
    <location>
        <begin position="1"/>
        <end position="50"/>
    </location>
</feature>
<dbReference type="AlphaFoldDB" id="K1U400"/>
<evidence type="ECO:0000313" key="2">
    <source>
        <dbReference type="EMBL" id="EKC76953.1"/>
    </source>
</evidence>
<name>K1U400_9ZZZZ</name>
<protein>
    <submittedName>
        <fullName evidence="2">Uncharacterized protein</fullName>
    </submittedName>
</protein>
<feature type="compositionally biased region" description="Basic and acidic residues" evidence="1">
    <location>
        <begin position="22"/>
        <end position="43"/>
    </location>
</feature>
<comment type="caution">
    <text evidence="2">The sequence shown here is derived from an EMBL/GenBank/DDBJ whole genome shotgun (WGS) entry which is preliminary data.</text>
</comment>
<organism evidence="2">
    <name type="scientific">human gut metagenome</name>
    <dbReference type="NCBI Taxonomy" id="408170"/>
    <lineage>
        <taxon>unclassified sequences</taxon>
        <taxon>metagenomes</taxon>
        <taxon>organismal metagenomes</taxon>
    </lineage>
</organism>